<dbReference type="Pfam" id="PF14913">
    <property type="entry name" value="DPCD"/>
    <property type="match status" value="1"/>
</dbReference>
<protein>
    <recommendedName>
        <fullName evidence="2">Protein DPCD</fullName>
    </recommendedName>
</protein>
<dbReference type="InterPro" id="IPR026224">
    <property type="entry name" value="DPCD"/>
</dbReference>
<keyword evidence="4" id="KW-1185">Reference proteome</keyword>
<comment type="similarity">
    <text evidence="1">Belongs to the DPCD family.</text>
</comment>
<dbReference type="RefSeq" id="XP_005761470.1">
    <property type="nucleotide sequence ID" value="XM_005761413.1"/>
</dbReference>
<evidence type="ECO:0000313" key="3">
    <source>
        <dbReference type="EnsemblProtists" id="EOD09041"/>
    </source>
</evidence>
<dbReference type="eggNOG" id="ENOG502QUNA">
    <property type="taxonomic scope" value="Eukaryota"/>
</dbReference>
<reference evidence="3" key="2">
    <citation type="submission" date="2024-10" db="UniProtKB">
        <authorList>
            <consortium name="EnsemblProtists"/>
        </authorList>
    </citation>
    <scope>IDENTIFICATION</scope>
</reference>
<dbReference type="PRINTS" id="PR02065">
    <property type="entry name" value="PROTEINDPCD"/>
</dbReference>
<dbReference type="OMA" id="PILCEME"/>
<dbReference type="PANTHER" id="PTHR31921">
    <property type="entry name" value="PROTEIN DPCD"/>
    <property type="match status" value="1"/>
</dbReference>
<sequence length="207" mass="23313">MPAFPEGTKSTTMTSGGRRKVHYTFPDESEMVEEFDVQTDALVVRKRRSRTLLGGQGEWSFEVGEPSARVTIEGDTLRPSAANPVLVRVDRPHAFEWRIRNLPYPKATYSVSIDHEQRQVVVRTANKKYFKRIDIADLDRARLPLEEEALSWTHEPAGAGTLVLTYRKPAPILKLEKELKLARHQQADEPVVAAGVGGEQPPDCKQQ</sequence>
<dbReference type="HOGENOM" id="CLU_097313_0_0_1"/>
<dbReference type="KEGG" id="ehx:EMIHUDRAFT_68060"/>
<evidence type="ECO:0000256" key="2">
    <source>
        <dbReference type="ARBA" id="ARBA00020330"/>
    </source>
</evidence>
<dbReference type="Proteomes" id="UP000013827">
    <property type="component" value="Unassembled WGS sequence"/>
</dbReference>
<dbReference type="EnsemblProtists" id="EOD09041">
    <property type="protein sequence ID" value="EOD09041"/>
    <property type="gene ID" value="EMIHUDRAFT_68060"/>
</dbReference>
<dbReference type="AlphaFoldDB" id="A0A0D3ICQ6"/>
<organism evidence="3 4">
    <name type="scientific">Emiliania huxleyi (strain CCMP1516)</name>
    <dbReference type="NCBI Taxonomy" id="280463"/>
    <lineage>
        <taxon>Eukaryota</taxon>
        <taxon>Haptista</taxon>
        <taxon>Haptophyta</taxon>
        <taxon>Prymnesiophyceae</taxon>
        <taxon>Isochrysidales</taxon>
        <taxon>Noelaerhabdaceae</taxon>
        <taxon>Emiliania</taxon>
    </lineage>
</organism>
<dbReference type="STRING" id="2903.R1DDZ2"/>
<evidence type="ECO:0000313" key="4">
    <source>
        <dbReference type="Proteomes" id="UP000013827"/>
    </source>
</evidence>
<dbReference type="GeneID" id="17255184"/>
<name>A0A0D3ICQ6_EMIH1</name>
<dbReference type="PANTHER" id="PTHR31921:SF1">
    <property type="entry name" value="PROTEIN DPCD"/>
    <property type="match status" value="1"/>
</dbReference>
<accession>A0A0D3ICQ6</accession>
<proteinExistence type="inferred from homology"/>
<reference evidence="4" key="1">
    <citation type="journal article" date="2013" name="Nature">
        <title>Pan genome of the phytoplankton Emiliania underpins its global distribution.</title>
        <authorList>
            <person name="Read B.A."/>
            <person name="Kegel J."/>
            <person name="Klute M.J."/>
            <person name="Kuo A."/>
            <person name="Lefebvre S.C."/>
            <person name="Maumus F."/>
            <person name="Mayer C."/>
            <person name="Miller J."/>
            <person name="Monier A."/>
            <person name="Salamov A."/>
            <person name="Young J."/>
            <person name="Aguilar M."/>
            <person name="Claverie J.M."/>
            <person name="Frickenhaus S."/>
            <person name="Gonzalez K."/>
            <person name="Herman E.K."/>
            <person name="Lin Y.C."/>
            <person name="Napier J."/>
            <person name="Ogata H."/>
            <person name="Sarno A.F."/>
            <person name="Shmutz J."/>
            <person name="Schroeder D."/>
            <person name="de Vargas C."/>
            <person name="Verret F."/>
            <person name="von Dassow P."/>
            <person name="Valentin K."/>
            <person name="Van de Peer Y."/>
            <person name="Wheeler G."/>
            <person name="Dacks J.B."/>
            <person name="Delwiche C.F."/>
            <person name="Dyhrman S.T."/>
            <person name="Glockner G."/>
            <person name="John U."/>
            <person name="Richards T."/>
            <person name="Worden A.Z."/>
            <person name="Zhang X."/>
            <person name="Grigoriev I.V."/>
            <person name="Allen A.E."/>
            <person name="Bidle K."/>
            <person name="Borodovsky M."/>
            <person name="Bowler C."/>
            <person name="Brownlee C."/>
            <person name="Cock J.M."/>
            <person name="Elias M."/>
            <person name="Gladyshev V.N."/>
            <person name="Groth M."/>
            <person name="Guda C."/>
            <person name="Hadaegh A."/>
            <person name="Iglesias-Rodriguez M.D."/>
            <person name="Jenkins J."/>
            <person name="Jones B.M."/>
            <person name="Lawson T."/>
            <person name="Leese F."/>
            <person name="Lindquist E."/>
            <person name="Lobanov A."/>
            <person name="Lomsadze A."/>
            <person name="Malik S.B."/>
            <person name="Marsh M.E."/>
            <person name="Mackinder L."/>
            <person name="Mock T."/>
            <person name="Mueller-Roeber B."/>
            <person name="Pagarete A."/>
            <person name="Parker M."/>
            <person name="Probert I."/>
            <person name="Quesneville H."/>
            <person name="Raines C."/>
            <person name="Rensing S.A."/>
            <person name="Riano-Pachon D.M."/>
            <person name="Richier S."/>
            <person name="Rokitta S."/>
            <person name="Shiraiwa Y."/>
            <person name="Soanes D.M."/>
            <person name="van der Giezen M."/>
            <person name="Wahlund T.M."/>
            <person name="Williams B."/>
            <person name="Wilson W."/>
            <person name="Wolfe G."/>
            <person name="Wurch L.L."/>
        </authorList>
    </citation>
    <scope>NUCLEOTIDE SEQUENCE</scope>
</reference>
<dbReference type="PaxDb" id="2903-EOD09041"/>
<evidence type="ECO:0000256" key="1">
    <source>
        <dbReference type="ARBA" id="ARBA00010597"/>
    </source>
</evidence>